<dbReference type="PROSITE" id="PS52016">
    <property type="entry name" value="TONB_DEPENDENT_REC_3"/>
    <property type="match status" value="1"/>
</dbReference>
<dbReference type="Pfam" id="PF13715">
    <property type="entry name" value="CarbopepD_reg_2"/>
    <property type="match status" value="1"/>
</dbReference>
<comment type="subcellular location">
    <subcellularLocation>
        <location evidence="1 12">Cell outer membrane</location>
        <topology evidence="1 12">Multi-pass membrane protein</topology>
    </subcellularLocation>
</comment>
<proteinExistence type="inferred from homology"/>
<feature type="signal peptide" evidence="14">
    <location>
        <begin position="1"/>
        <end position="24"/>
    </location>
</feature>
<dbReference type="InterPro" id="IPR037066">
    <property type="entry name" value="Plug_dom_sf"/>
</dbReference>
<evidence type="ECO:0000256" key="3">
    <source>
        <dbReference type="ARBA" id="ARBA00022452"/>
    </source>
</evidence>
<keyword evidence="8" id="KW-0406">Ion transport</keyword>
<keyword evidence="11 12" id="KW-0998">Cell outer membrane</keyword>
<dbReference type="Pfam" id="PF07715">
    <property type="entry name" value="Plug"/>
    <property type="match status" value="1"/>
</dbReference>
<keyword evidence="5 12" id="KW-0812">Transmembrane</keyword>
<evidence type="ECO:0000256" key="11">
    <source>
        <dbReference type="ARBA" id="ARBA00023237"/>
    </source>
</evidence>
<keyword evidence="3 12" id="KW-1134">Transmembrane beta strand</keyword>
<keyword evidence="6 14" id="KW-0732">Signal</keyword>
<gene>
    <name evidence="17" type="ORF">WG950_08455</name>
</gene>
<feature type="chain" id="PRO_5047511364" evidence="14">
    <location>
        <begin position="25"/>
        <end position="875"/>
    </location>
</feature>
<keyword evidence="2 12" id="KW-0813">Transport</keyword>
<protein>
    <submittedName>
        <fullName evidence="17">TonB-dependent receptor</fullName>
    </submittedName>
</protein>
<dbReference type="Pfam" id="PF00593">
    <property type="entry name" value="TonB_dep_Rec_b-barrel"/>
    <property type="match status" value="1"/>
</dbReference>
<keyword evidence="4" id="KW-0410">Iron transport</keyword>
<evidence type="ECO:0000256" key="5">
    <source>
        <dbReference type="ARBA" id="ARBA00022692"/>
    </source>
</evidence>
<dbReference type="EMBL" id="CP150496">
    <property type="protein sequence ID" value="WYW54559.1"/>
    <property type="molecule type" value="Genomic_DNA"/>
</dbReference>
<keyword evidence="9 13" id="KW-0798">TonB box</keyword>
<evidence type="ECO:0000256" key="13">
    <source>
        <dbReference type="RuleBase" id="RU003357"/>
    </source>
</evidence>
<name>A0ABZ2TRT8_9FLAO</name>
<organism evidence="17 18">
    <name type="scientific">Polaribacter marinaquae</name>
    <dbReference type="NCBI Taxonomy" id="1642819"/>
    <lineage>
        <taxon>Bacteria</taxon>
        <taxon>Pseudomonadati</taxon>
        <taxon>Bacteroidota</taxon>
        <taxon>Flavobacteriia</taxon>
        <taxon>Flavobacteriales</taxon>
        <taxon>Flavobacteriaceae</taxon>
    </lineage>
</organism>
<dbReference type="Proteomes" id="UP001491088">
    <property type="component" value="Chromosome"/>
</dbReference>
<dbReference type="PANTHER" id="PTHR32552:SF89">
    <property type="entry name" value="CATECHOLATE SIDEROPHORE RECEPTOR FIU"/>
    <property type="match status" value="1"/>
</dbReference>
<keyword evidence="18" id="KW-1185">Reference proteome</keyword>
<dbReference type="SUPFAM" id="SSF49464">
    <property type="entry name" value="Carboxypeptidase regulatory domain-like"/>
    <property type="match status" value="1"/>
</dbReference>
<evidence type="ECO:0000256" key="8">
    <source>
        <dbReference type="ARBA" id="ARBA00023065"/>
    </source>
</evidence>
<keyword evidence="7" id="KW-0408">Iron</keyword>
<evidence type="ECO:0000256" key="4">
    <source>
        <dbReference type="ARBA" id="ARBA00022496"/>
    </source>
</evidence>
<evidence type="ECO:0000256" key="1">
    <source>
        <dbReference type="ARBA" id="ARBA00004571"/>
    </source>
</evidence>
<evidence type="ECO:0000256" key="9">
    <source>
        <dbReference type="ARBA" id="ARBA00023077"/>
    </source>
</evidence>
<evidence type="ECO:0000259" key="16">
    <source>
        <dbReference type="Pfam" id="PF07715"/>
    </source>
</evidence>
<evidence type="ECO:0000256" key="6">
    <source>
        <dbReference type="ARBA" id="ARBA00022729"/>
    </source>
</evidence>
<feature type="domain" description="TonB-dependent receptor-like beta-barrel" evidence="15">
    <location>
        <begin position="343"/>
        <end position="837"/>
    </location>
</feature>
<dbReference type="InterPro" id="IPR039426">
    <property type="entry name" value="TonB-dep_rcpt-like"/>
</dbReference>
<evidence type="ECO:0000256" key="10">
    <source>
        <dbReference type="ARBA" id="ARBA00023136"/>
    </source>
</evidence>
<sequence>MKKLTNLKGLLLMLFLAGTSTLLAQSSISGTVKDQNGELIPGVNIILKGTTIGTSSDFDGNYEIKNIKEGVYTLVASSLGFDNFTKEVNFNSPKIVLNIVIVENAQSLDEIIVTGVVNPKSKIESSISVSTVGIKQIEQASPRSAGELFRNIPGIRAESSGGEGNANFNVRGVPVSSGGSRYLQLQEDGLPLMLFGDTSFGNADNFLRIDSNVGRVEAIRGGSASTQTSNGPAGIINMISKTGRTEGGTIGATYGLDFQSSRLDFEYGTPISEGLYYHVGGFMRVGEGPRNIGYQGNKGGQIKANITKEFKNGYVRTYFKYLNDKTVMYMPMPVSLTGTNANPTFGNLPGFDITSDSPHSVNIQNTYSVYDGNPTQNDMRSGNNPVSSAIGAEFSFDLGDDWKVNGKARYSNNSGQWNAPFTANVGTVAEIEALVRGASGATGALTYKDGTPFNPANGLAQDIRYFDVTIEDLSNFFSDVKVTKAINDNIGVTVGMFSATQNTKIGWQWSSAISEVAGDGKARLGIFEGFSEGGAYSYGQPVWGNCCQRKYNTVHNVNSPYVGVDAEINEKLNFDGSIRFENVNVNGSINSGQLSNLDANGDLIGFDYDSDGEISDFESTIPTIAGNPGQAISDNYNFVSYSAGLNYKINNGTAVFGRYSKGASGRAADRNNYGTDGLGDVQFDEISQFEVGLKKRLNNGVLNVTGFVSNTDEGISNELNRTVGNPFKALGLEVESALSFGNFGINGSVTYTKAEIDGGANQGNTPRRQADFVYNLAPTYSFGTSKQHLLGITILGTSESYAQDDNDLVMPGYAYINAVAKVSLTKGLSLSVNANNLFDTIGVTEVEGNGNIAGGLAAARTISGRSTTMTLQYSF</sequence>
<dbReference type="Gene3D" id="2.40.170.20">
    <property type="entry name" value="TonB-dependent receptor, beta-barrel domain"/>
    <property type="match status" value="1"/>
</dbReference>
<keyword evidence="17" id="KW-0675">Receptor</keyword>
<dbReference type="RefSeq" id="WP_340931620.1">
    <property type="nucleotide sequence ID" value="NZ_CP150496.1"/>
</dbReference>
<reference evidence="17 18" key="1">
    <citation type="submission" date="2024-03" db="EMBL/GenBank/DDBJ databases">
        <authorList>
            <person name="Cao K."/>
        </authorList>
    </citation>
    <scope>NUCLEOTIDE SEQUENCE [LARGE SCALE GENOMIC DNA]</scope>
    <source>
        <strain evidence="17 18">MCCC 1K00696</strain>
    </source>
</reference>
<evidence type="ECO:0000256" key="14">
    <source>
        <dbReference type="SAM" id="SignalP"/>
    </source>
</evidence>
<dbReference type="Gene3D" id="2.170.130.10">
    <property type="entry name" value="TonB-dependent receptor, plug domain"/>
    <property type="match status" value="1"/>
</dbReference>
<accession>A0ABZ2TRT8</accession>
<evidence type="ECO:0000256" key="2">
    <source>
        <dbReference type="ARBA" id="ARBA00022448"/>
    </source>
</evidence>
<dbReference type="SUPFAM" id="SSF56935">
    <property type="entry name" value="Porins"/>
    <property type="match status" value="1"/>
</dbReference>
<evidence type="ECO:0000313" key="18">
    <source>
        <dbReference type="Proteomes" id="UP001491088"/>
    </source>
</evidence>
<dbReference type="Gene3D" id="2.60.40.1120">
    <property type="entry name" value="Carboxypeptidase-like, regulatory domain"/>
    <property type="match status" value="1"/>
</dbReference>
<dbReference type="InterPro" id="IPR012910">
    <property type="entry name" value="Plug_dom"/>
</dbReference>
<evidence type="ECO:0000259" key="15">
    <source>
        <dbReference type="Pfam" id="PF00593"/>
    </source>
</evidence>
<comment type="similarity">
    <text evidence="12 13">Belongs to the TonB-dependent receptor family.</text>
</comment>
<dbReference type="InterPro" id="IPR000531">
    <property type="entry name" value="Beta-barrel_TonB"/>
</dbReference>
<feature type="domain" description="TonB-dependent receptor plug" evidence="16">
    <location>
        <begin position="122"/>
        <end position="235"/>
    </location>
</feature>
<dbReference type="PANTHER" id="PTHR32552">
    <property type="entry name" value="FERRICHROME IRON RECEPTOR-RELATED"/>
    <property type="match status" value="1"/>
</dbReference>
<dbReference type="InterPro" id="IPR036942">
    <property type="entry name" value="Beta-barrel_TonB_sf"/>
</dbReference>
<evidence type="ECO:0000313" key="17">
    <source>
        <dbReference type="EMBL" id="WYW54559.1"/>
    </source>
</evidence>
<keyword evidence="10 12" id="KW-0472">Membrane</keyword>
<dbReference type="InterPro" id="IPR008969">
    <property type="entry name" value="CarboxyPept-like_regulatory"/>
</dbReference>
<evidence type="ECO:0000256" key="12">
    <source>
        <dbReference type="PROSITE-ProRule" id="PRU01360"/>
    </source>
</evidence>
<evidence type="ECO:0000256" key="7">
    <source>
        <dbReference type="ARBA" id="ARBA00023004"/>
    </source>
</evidence>